<dbReference type="PROSITE" id="PS00136">
    <property type="entry name" value="SUBTILASE_ASP"/>
    <property type="match status" value="1"/>
</dbReference>
<dbReference type="PROSITE" id="PS00137">
    <property type="entry name" value="SUBTILASE_HIS"/>
    <property type="match status" value="1"/>
</dbReference>
<dbReference type="InterPro" id="IPR023827">
    <property type="entry name" value="Peptidase_S8_Asp-AS"/>
</dbReference>
<feature type="active site" description="Charge relay system" evidence="5">
    <location>
        <position position="89"/>
    </location>
</feature>
<feature type="active site" description="Charge relay system" evidence="5">
    <location>
        <position position="297"/>
    </location>
</feature>
<dbReference type="SUPFAM" id="SSF52743">
    <property type="entry name" value="Subtilisin-like"/>
    <property type="match status" value="1"/>
</dbReference>
<comment type="similarity">
    <text evidence="1 5">Belongs to the peptidase S8 family.</text>
</comment>
<keyword evidence="6" id="KW-1133">Transmembrane helix</keyword>
<reference evidence="8 9" key="1">
    <citation type="submission" date="2017-10" db="EMBL/GenBank/DDBJ databases">
        <title>Sequencing the genomes of 1000 actinobacteria strains.</title>
        <authorList>
            <person name="Klenk H.-P."/>
        </authorList>
    </citation>
    <scope>NUCLEOTIDE SEQUENCE [LARGE SCALE GENOMIC DNA]</scope>
    <source>
        <strain evidence="8 9">DSM 18966</strain>
    </source>
</reference>
<evidence type="ECO:0000313" key="8">
    <source>
        <dbReference type="EMBL" id="PFG32799.1"/>
    </source>
</evidence>
<dbReference type="PRINTS" id="PR00723">
    <property type="entry name" value="SUBTILISIN"/>
</dbReference>
<organism evidence="8 9">
    <name type="scientific">Sanguibacter antarcticus</name>
    <dbReference type="NCBI Taxonomy" id="372484"/>
    <lineage>
        <taxon>Bacteria</taxon>
        <taxon>Bacillati</taxon>
        <taxon>Actinomycetota</taxon>
        <taxon>Actinomycetes</taxon>
        <taxon>Micrococcales</taxon>
        <taxon>Sanguibacteraceae</taxon>
        <taxon>Sanguibacter</taxon>
    </lineage>
</organism>
<dbReference type="PROSITE" id="PS51892">
    <property type="entry name" value="SUBTILASE"/>
    <property type="match status" value="1"/>
</dbReference>
<dbReference type="PANTHER" id="PTHR43806:SF11">
    <property type="entry name" value="CEREVISIN-RELATED"/>
    <property type="match status" value="1"/>
</dbReference>
<gene>
    <name evidence="8" type="ORF">ATL42_0647</name>
</gene>
<dbReference type="GO" id="GO:0004252">
    <property type="term" value="F:serine-type endopeptidase activity"/>
    <property type="evidence" value="ECO:0007669"/>
    <property type="project" value="UniProtKB-UniRule"/>
</dbReference>
<keyword evidence="4 5" id="KW-0720">Serine protease</keyword>
<dbReference type="InterPro" id="IPR000209">
    <property type="entry name" value="Peptidase_S8/S53_dom"/>
</dbReference>
<sequence length="427" mass="43219">MTRLALVGGLLVLQVAGAGLVVPGAALAPQEAARAVAEHGVSTLALPGAACTPETTVYSPEVPVALEQLNSTLAWTVATGRGVTVAVVDSGVAAGNAHLAGVVLPGISLIDVPEPDDAPTTDVMAHGTAVAGQIAARPVAGSGVVGLARDAVILPVRVYLSTDEQAVEAGNGPRDDRMAAGIRAAADAGAQIINVSMSTTVDSTALRRAVEHAASLGSLVVASAGNRNTTQDTQDSPRYPAAYPDVLAVTSVDSDGLATQDAIHGPHIDVAAPGTDILTTYLAAGDCLLGDGVPSTSYATAYVSAAAALLAEAYPTESPAQWAYRLEVTAARSTLDVKDAATGWGTIRPSEALAFVDDGTARGPESPVFVRHDRTVPTAQVLDLGREDDPIVRTQGVAAWWALAGAGALLATVLLGRLVGHARTARR</sequence>
<keyword evidence="2 5" id="KW-0645">Protease</keyword>
<keyword evidence="3 5" id="KW-0378">Hydrolase</keyword>
<dbReference type="Proteomes" id="UP000225548">
    <property type="component" value="Unassembled WGS sequence"/>
</dbReference>
<proteinExistence type="inferred from homology"/>
<keyword evidence="6" id="KW-0472">Membrane</keyword>
<dbReference type="InterPro" id="IPR015500">
    <property type="entry name" value="Peptidase_S8_subtilisin-rel"/>
</dbReference>
<evidence type="ECO:0000256" key="5">
    <source>
        <dbReference type="PROSITE-ProRule" id="PRU01240"/>
    </source>
</evidence>
<dbReference type="AlphaFoldDB" id="A0A2A9E3L9"/>
<dbReference type="RefSeq" id="WP_169925326.1">
    <property type="nucleotide sequence ID" value="NZ_PDJG01000001.1"/>
</dbReference>
<accession>A0A2A9E3L9</accession>
<feature type="domain" description="Peptidase S8/S53" evidence="7">
    <location>
        <begin position="80"/>
        <end position="345"/>
    </location>
</feature>
<dbReference type="EMBL" id="PDJG01000001">
    <property type="protein sequence ID" value="PFG32799.1"/>
    <property type="molecule type" value="Genomic_DNA"/>
</dbReference>
<name>A0A2A9E3L9_9MICO</name>
<evidence type="ECO:0000256" key="4">
    <source>
        <dbReference type="ARBA" id="ARBA00022825"/>
    </source>
</evidence>
<evidence type="ECO:0000256" key="1">
    <source>
        <dbReference type="ARBA" id="ARBA00011073"/>
    </source>
</evidence>
<dbReference type="InterPro" id="IPR022398">
    <property type="entry name" value="Peptidase_S8_His-AS"/>
</dbReference>
<evidence type="ECO:0000256" key="6">
    <source>
        <dbReference type="SAM" id="Phobius"/>
    </source>
</evidence>
<protein>
    <submittedName>
        <fullName evidence="8">Subtilase family protein</fullName>
    </submittedName>
</protein>
<dbReference type="InterPro" id="IPR036852">
    <property type="entry name" value="Peptidase_S8/S53_dom_sf"/>
</dbReference>
<evidence type="ECO:0000259" key="7">
    <source>
        <dbReference type="Pfam" id="PF00082"/>
    </source>
</evidence>
<feature type="active site" description="Charge relay system" evidence="5">
    <location>
        <position position="126"/>
    </location>
</feature>
<comment type="caution">
    <text evidence="8">The sequence shown here is derived from an EMBL/GenBank/DDBJ whole genome shotgun (WGS) entry which is preliminary data.</text>
</comment>
<dbReference type="InterPro" id="IPR050131">
    <property type="entry name" value="Peptidase_S8_subtilisin-like"/>
</dbReference>
<dbReference type="Pfam" id="PF00082">
    <property type="entry name" value="Peptidase_S8"/>
    <property type="match status" value="1"/>
</dbReference>
<evidence type="ECO:0000256" key="3">
    <source>
        <dbReference type="ARBA" id="ARBA00022801"/>
    </source>
</evidence>
<feature type="transmembrane region" description="Helical" evidence="6">
    <location>
        <begin position="398"/>
        <end position="419"/>
    </location>
</feature>
<keyword evidence="9" id="KW-1185">Reference proteome</keyword>
<evidence type="ECO:0000313" key="9">
    <source>
        <dbReference type="Proteomes" id="UP000225548"/>
    </source>
</evidence>
<dbReference type="Gene3D" id="3.40.50.200">
    <property type="entry name" value="Peptidase S8/S53 domain"/>
    <property type="match status" value="1"/>
</dbReference>
<keyword evidence="6" id="KW-0812">Transmembrane</keyword>
<dbReference type="PANTHER" id="PTHR43806">
    <property type="entry name" value="PEPTIDASE S8"/>
    <property type="match status" value="1"/>
</dbReference>
<dbReference type="GO" id="GO:0006508">
    <property type="term" value="P:proteolysis"/>
    <property type="evidence" value="ECO:0007669"/>
    <property type="project" value="UniProtKB-KW"/>
</dbReference>
<evidence type="ECO:0000256" key="2">
    <source>
        <dbReference type="ARBA" id="ARBA00022670"/>
    </source>
</evidence>